<evidence type="ECO:0000256" key="3">
    <source>
        <dbReference type="ARBA" id="ARBA00022553"/>
    </source>
</evidence>
<dbReference type="SUPFAM" id="SSF55874">
    <property type="entry name" value="ATPase domain of HSP90 chaperone/DNA topoisomerase II/histidine kinase"/>
    <property type="match status" value="1"/>
</dbReference>
<evidence type="ECO:0000256" key="1">
    <source>
        <dbReference type="ARBA" id="ARBA00000085"/>
    </source>
</evidence>
<dbReference type="EC" id="2.7.13.3" evidence="2"/>
<evidence type="ECO:0000256" key="5">
    <source>
        <dbReference type="ARBA" id="ARBA00022777"/>
    </source>
</evidence>
<dbReference type="InterPro" id="IPR004358">
    <property type="entry name" value="Sig_transdc_His_kin-like_C"/>
</dbReference>
<feature type="transmembrane region" description="Helical" evidence="7">
    <location>
        <begin position="144"/>
        <end position="163"/>
    </location>
</feature>
<evidence type="ECO:0000256" key="7">
    <source>
        <dbReference type="SAM" id="Phobius"/>
    </source>
</evidence>
<dbReference type="Gene3D" id="3.30.565.10">
    <property type="entry name" value="Histidine kinase-like ATPase, C-terminal domain"/>
    <property type="match status" value="1"/>
</dbReference>
<evidence type="ECO:0000256" key="2">
    <source>
        <dbReference type="ARBA" id="ARBA00012438"/>
    </source>
</evidence>
<dbReference type="GO" id="GO:0005886">
    <property type="term" value="C:plasma membrane"/>
    <property type="evidence" value="ECO:0007669"/>
    <property type="project" value="TreeGrafter"/>
</dbReference>
<feature type="domain" description="Histidine kinase" evidence="8">
    <location>
        <begin position="181"/>
        <end position="398"/>
    </location>
</feature>
<keyword evidence="7" id="KW-0472">Membrane</keyword>
<dbReference type="InterPro" id="IPR036890">
    <property type="entry name" value="HATPase_C_sf"/>
</dbReference>
<dbReference type="SMART" id="SM00387">
    <property type="entry name" value="HATPase_c"/>
    <property type="match status" value="1"/>
</dbReference>
<accession>A0A917DAM0</accession>
<protein>
    <recommendedName>
        <fullName evidence="2">histidine kinase</fullName>
        <ecNumber evidence="2">2.7.13.3</ecNumber>
    </recommendedName>
</protein>
<evidence type="ECO:0000256" key="4">
    <source>
        <dbReference type="ARBA" id="ARBA00022679"/>
    </source>
</evidence>
<dbReference type="InterPro" id="IPR005467">
    <property type="entry name" value="His_kinase_dom"/>
</dbReference>
<keyword evidence="5 9" id="KW-0418">Kinase</keyword>
<dbReference type="CDD" id="cd00082">
    <property type="entry name" value="HisKA"/>
    <property type="match status" value="1"/>
</dbReference>
<sequence>MQLLLLNQAYAFEKKEVGDKIHFALQDVVQKIYRDNKTNLPINNQIKKVTEDYYIVNVDDVFEAEVLEYYLKTEFQKVKLDVDFEYAIYDCASDEMMYGSYISSNVEQSEKCENCFEKKEGLIYYFAIRFPQLKYSLIGSLGQYWFFTGILLLVLVIYVYSVFQLLRQKKYAELQTDFINNMTHEFKTPLASILIASNYTQNQPEIKNNPKLSKYTDIIITQSQKLNQHIERILTVAKGDGKWIELDKKPIALKEMIELIKENVLLKTNKQSAISIEIPVQQKVMADEFHFYNTLFNLIENAIKYSGDSPEILIQTTETAKGLDISIADNGPGIEKIHIENVFDKFYRVPREDKKDIEGFGIGLSYVKKIIDLHYWKIKLENNLKGGLTVFISVPKKDCI</sequence>
<evidence type="ECO:0000256" key="6">
    <source>
        <dbReference type="ARBA" id="ARBA00023012"/>
    </source>
</evidence>
<dbReference type="InterPro" id="IPR050351">
    <property type="entry name" value="BphY/WalK/GraS-like"/>
</dbReference>
<dbReference type="SMART" id="SM00388">
    <property type="entry name" value="HisKA"/>
    <property type="match status" value="1"/>
</dbReference>
<evidence type="ECO:0000313" key="10">
    <source>
        <dbReference type="Proteomes" id="UP000625735"/>
    </source>
</evidence>
<reference evidence="9" key="2">
    <citation type="submission" date="2020-09" db="EMBL/GenBank/DDBJ databases">
        <authorList>
            <person name="Sun Q."/>
            <person name="Zhou Y."/>
        </authorList>
    </citation>
    <scope>NUCLEOTIDE SEQUENCE</scope>
    <source>
        <strain evidence="9">CGMCC 1.12506</strain>
    </source>
</reference>
<keyword evidence="4" id="KW-0808">Transferase</keyword>
<comment type="caution">
    <text evidence="9">The sequence shown here is derived from an EMBL/GenBank/DDBJ whole genome shotgun (WGS) entry which is preliminary data.</text>
</comment>
<dbReference type="GO" id="GO:0004721">
    <property type="term" value="F:phosphoprotein phosphatase activity"/>
    <property type="evidence" value="ECO:0007669"/>
    <property type="project" value="TreeGrafter"/>
</dbReference>
<evidence type="ECO:0000259" key="8">
    <source>
        <dbReference type="PROSITE" id="PS50109"/>
    </source>
</evidence>
<dbReference type="PROSITE" id="PS50109">
    <property type="entry name" value="HIS_KIN"/>
    <property type="match status" value="1"/>
</dbReference>
<dbReference type="Pfam" id="PF02518">
    <property type="entry name" value="HATPase_c"/>
    <property type="match status" value="1"/>
</dbReference>
<dbReference type="InterPro" id="IPR003661">
    <property type="entry name" value="HisK_dim/P_dom"/>
</dbReference>
<name>A0A917DAM0_9FLAO</name>
<reference evidence="9" key="1">
    <citation type="journal article" date="2014" name="Int. J. Syst. Evol. Microbiol.">
        <title>Complete genome sequence of Corynebacterium casei LMG S-19264T (=DSM 44701T), isolated from a smear-ripened cheese.</title>
        <authorList>
            <consortium name="US DOE Joint Genome Institute (JGI-PGF)"/>
            <person name="Walter F."/>
            <person name="Albersmeier A."/>
            <person name="Kalinowski J."/>
            <person name="Ruckert C."/>
        </authorList>
    </citation>
    <scope>NUCLEOTIDE SEQUENCE</scope>
    <source>
        <strain evidence="9">CGMCC 1.12506</strain>
    </source>
</reference>
<dbReference type="Pfam" id="PF00512">
    <property type="entry name" value="HisKA"/>
    <property type="match status" value="1"/>
</dbReference>
<dbReference type="RefSeq" id="WP_229734102.1">
    <property type="nucleotide sequence ID" value="NZ_BMFG01000003.1"/>
</dbReference>
<dbReference type="SUPFAM" id="SSF47384">
    <property type="entry name" value="Homodimeric domain of signal transducing histidine kinase"/>
    <property type="match status" value="1"/>
</dbReference>
<gene>
    <name evidence="9" type="ORF">GCM10011343_11870</name>
</gene>
<dbReference type="AlphaFoldDB" id="A0A917DAM0"/>
<dbReference type="CDD" id="cd00075">
    <property type="entry name" value="HATPase"/>
    <property type="match status" value="1"/>
</dbReference>
<evidence type="ECO:0000313" key="9">
    <source>
        <dbReference type="EMBL" id="GGD23284.1"/>
    </source>
</evidence>
<dbReference type="EMBL" id="BMFG01000003">
    <property type="protein sequence ID" value="GGD23284.1"/>
    <property type="molecule type" value="Genomic_DNA"/>
</dbReference>
<comment type="catalytic activity">
    <reaction evidence="1">
        <text>ATP + protein L-histidine = ADP + protein N-phospho-L-histidine.</text>
        <dbReference type="EC" id="2.7.13.3"/>
    </reaction>
</comment>
<dbReference type="PANTHER" id="PTHR45453:SF1">
    <property type="entry name" value="PHOSPHATE REGULON SENSOR PROTEIN PHOR"/>
    <property type="match status" value="1"/>
</dbReference>
<dbReference type="Gene3D" id="1.10.287.130">
    <property type="match status" value="1"/>
</dbReference>
<dbReference type="GO" id="GO:0016036">
    <property type="term" value="P:cellular response to phosphate starvation"/>
    <property type="evidence" value="ECO:0007669"/>
    <property type="project" value="TreeGrafter"/>
</dbReference>
<proteinExistence type="predicted"/>
<keyword evidence="7" id="KW-1133">Transmembrane helix</keyword>
<keyword evidence="3" id="KW-0597">Phosphoprotein</keyword>
<dbReference type="PRINTS" id="PR00344">
    <property type="entry name" value="BCTRLSENSOR"/>
</dbReference>
<dbReference type="GO" id="GO:0000155">
    <property type="term" value="F:phosphorelay sensor kinase activity"/>
    <property type="evidence" value="ECO:0007669"/>
    <property type="project" value="InterPro"/>
</dbReference>
<dbReference type="InterPro" id="IPR036097">
    <property type="entry name" value="HisK_dim/P_sf"/>
</dbReference>
<keyword evidence="10" id="KW-1185">Reference proteome</keyword>
<organism evidence="9 10">
    <name type="scientific">Flavobacterium orientale</name>
    <dbReference type="NCBI Taxonomy" id="1756020"/>
    <lineage>
        <taxon>Bacteria</taxon>
        <taxon>Pseudomonadati</taxon>
        <taxon>Bacteroidota</taxon>
        <taxon>Flavobacteriia</taxon>
        <taxon>Flavobacteriales</taxon>
        <taxon>Flavobacteriaceae</taxon>
        <taxon>Flavobacterium</taxon>
    </lineage>
</organism>
<dbReference type="InterPro" id="IPR003594">
    <property type="entry name" value="HATPase_dom"/>
</dbReference>
<keyword evidence="6" id="KW-0902">Two-component regulatory system</keyword>
<dbReference type="Proteomes" id="UP000625735">
    <property type="component" value="Unassembled WGS sequence"/>
</dbReference>
<keyword evidence="7" id="KW-0812">Transmembrane</keyword>
<dbReference type="PANTHER" id="PTHR45453">
    <property type="entry name" value="PHOSPHATE REGULON SENSOR PROTEIN PHOR"/>
    <property type="match status" value="1"/>
</dbReference>